<accession>A0ABX1TVW4</accession>
<dbReference type="CDD" id="cd03801">
    <property type="entry name" value="GT4_PimA-like"/>
    <property type="match status" value="1"/>
</dbReference>
<name>A0ABX1TVW4_9PROT</name>
<keyword evidence="5" id="KW-1185">Reference proteome</keyword>
<keyword evidence="1" id="KW-0328">Glycosyltransferase</keyword>
<dbReference type="EMBL" id="SPMY01000017">
    <property type="protein sequence ID" value="NMQ27383.1"/>
    <property type="molecule type" value="Genomic_DNA"/>
</dbReference>
<comment type="caution">
    <text evidence="4">The sequence shown here is derived from an EMBL/GenBank/DDBJ whole genome shotgun (WGS) entry which is preliminary data.</text>
</comment>
<sequence>MSDSPRKSLRILLSAYACEPGKGSEPGVGWNWALALARRGHEIWVLTRRNNQETIEPEYRRLEPALKARLHFTYYDLPKWASWWKKGGRGVHLYYLLWQWGAYQVAKKQHAENKFDRVQHATFVSVRQPSFMGGLGIPFIFGPVAGGERAPWRLRSGYGWRGWLLDAARDAANALVKVDPLMWRTFAQAERIYVTSGQTKNLVPRRYWPKTQIKLAIALDGPEAVRPHESHGVPSPRILYLGRFLYWKGMHLGLASFSRLLKSLPDARLSMIGCGPDEARWRQLANQLGMTDSIDWIPWVGQSELPALYRNHDVLLFPSLHDSGGMVVLEAMQNGLPVVCLKLGGPGVLVDETGGVALDPDGHSKCSLIDAVAHRLTGLCLDRKALAQKSTGARKRALEYGPDALAAAIYAPIETEQAVIVARNPLKDREPVVAA</sequence>
<evidence type="ECO:0000259" key="3">
    <source>
        <dbReference type="Pfam" id="PF00534"/>
    </source>
</evidence>
<dbReference type="PANTHER" id="PTHR12526">
    <property type="entry name" value="GLYCOSYLTRANSFERASE"/>
    <property type="match status" value="1"/>
</dbReference>
<gene>
    <name evidence="4" type="ORF">E4Q23_06210</name>
</gene>
<dbReference type="Proteomes" id="UP000749010">
    <property type="component" value="Unassembled WGS sequence"/>
</dbReference>
<feature type="domain" description="Glycosyl transferase family 1" evidence="3">
    <location>
        <begin position="234"/>
        <end position="361"/>
    </location>
</feature>
<dbReference type="InterPro" id="IPR001296">
    <property type="entry name" value="Glyco_trans_1"/>
</dbReference>
<evidence type="ECO:0000256" key="2">
    <source>
        <dbReference type="ARBA" id="ARBA00022679"/>
    </source>
</evidence>
<organism evidence="4 5">
    <name type="scientific">Candidatus Accumulibacter phosphatis</name>
    <dbReference type="NCBI Taxonomy" id="327160"/>
    <lineage>
        <taxon>Bacteria</taxon>
        <taxon>Pseudomonadati</taxon>
        <taxon>Pseudomonadota</taxon>
        <taxon>Betaproteobacteria</taxon>
        <taxon>Candidatus Accumulibacter</taxon>
    </lineage>
</organism>
<protein>
    <submittedName>
        <fullName evidence="4">Glycosyltransferase</fullName>
    </submittedName>
</protein>
<dbReference type="Pfam" id="PF00534">
    <property type="entry name" value="Glycos_transf_1"/>
    <property type="match status" value="1"/>
</dbReference>
<keyword evidence="2" id="KW-0808">Transferase</keyword>
<dbReference type="Gene3D" id="3.40.50.2000">
    <property type="entry name" value="Glycogen Phosphorylase B"/>
    <property type="match status" value="2"/>
</dbReference>
<reference evidence="4 5" key="1">
    <citation type="submission" date="2019-03" db="EMBL/GenBank/DDBJ databases">
        <title>Metabolic reconstructions from genomes of highly enriched 'Candidatus Accumulibacter' and 'Candidatus Competibacter' bioreactor populations.</title>
        <authorList>
            <person name="Annavajhala M.K."/>
            <person name="Welles L."/>
            <person name="Abbas B."/>
            <person name="Sorokin D."/>
            <person name="Park H."/>
            <person name="Van Loosdrecht M."/>
            <person name="Chandran K."/>
        </authorList>
    </citation>
    <scope>NUCLEOTIDE SEQUENCE [LARGE SCALE GENOMIC DNA]</scope>
    <source>
        <strain evidence="4 5">SBR_S</strain>
    </source>
</reference>
<evidence type="ECO:0000256" key="1">
    <source>
        <dbReference type="ARBA" id="ARBA00022676"/>
    </source>
</evidence>
<dbReference type="RefSeq" id="WP_169065827.1">
    <property type="nucleotide sequence ID" value="NZ_SPMY01000017.1"/>
</dbReference>
<evidence type="ECO:0000313" key="4">
    <source>
        <dbReference type="EMBL" id="NMQ27383.1"/>
    </source>
</evidence>
<dbReference type="PANTHER" id="PTHR12526:SF510">
    <property type="entry name" value="D-INOSITOL 3-PHOSPHATE GLYCOSYLTRANSFERASE"/>
    <property type="match status" value="1"/>
</dbReference>
<evidence type="ECO:0000313" key="5">
    <source>
        <dbReference type="Proteomes" id="UP000749010"/>
    </source>
</evidence>
<proteinExistence type="predicted"/>
<dbReference type="SUPFAM" id="SSF53756">
    <property type="entry name" value="UDP-Glycosyltransferase/glycogen phosphorylase"/>
    <property type="match status" value="1"/>
</dbReference>